<sequence length="154" mass="17553">MGVVSNIGLFEQGRQHVLSIRRVLDFKDFPLIAKESYARLTDFMASRNLLPSGCPFVCYHNADLEHLDVEMGFPIAQEIESETSEVKCRTIPGQRVVSALFQGPYEESDPLMMEIFNWIGEHNLVPKGSIYNYYLNDEERPKEELLTRIGVVVG</sequence>
<dbReference type="InterPro" id="IPR011256">
    <property type="entry name" value="Reg_factor_effector_dom_sf"/>
</dbReference>
<evidence type="ECO:0000313" key="2">
    <source>
        <dbReference type="EMBL" id="MPM02240.1"/>
    </source>
</evidence>
<dbReference type="AlphaFoldDB" id="A0A644WEI0"/>
<dbReference type="EMBL" id="VSSQ01000855">
    <property type="protein sequence ID" value="MPM02240.1"/>
    <property type="molecule type" value="Genomic_DNA"/>
</dbReference>
<dbReference type="Pfam" id="PF06445">
    <property type="entry name" value="GyrI-like"/>
    <property type="match status" value="1"/>
</dbReference>
<organism evidence="2">
    <name type="scientific">bioreactor metagenome</name>
    <dbReference type="NCBI Taxonomy" id="1076179"/>
    <lineage>
        <taxon>unclassified sequences</taxon>
        <taxon>metagenomes</taxon>
        <taxon>ecological metagenomes</taxon>
    </lineage>
</organism>
<evidence type="ECO:0000259" key="1">
    <source>
        <dbReference type="SMART" id="SM00871"/>
    </source>
</evidence>
<name>A0A644WEI0_9ZZZZ</name>
<dbReference type="SUPFAM" id="SSF55136">
    <property type="entry name" value="Probable bacterial effector-binding domain"/>
    <property type="match status" value="1"/>
</dbReference>
<feature type="domain" description="AraC effector-binding" evidence="1">
    <location>
        <begin position="5"/>
        <end position="154"/>
    </location>
</feature>
<proteinExistence type="predicted"/>
<reference evidence="2" key="1">
    <citation type="submission" date="2019-08" db="EMBL/GenBank/DDBJ databases">
        <authorList>
            <person name="Kucharzyk K."/>
            <person name="Murdoch R.W."/>
            <person name="Higgins S."/>
            <person name="Loffler F."/>
        </authorList>
    </citation>
    <scope>NUCLEOTIDE SEQUENCE</scope>
</reference>
<protein>
    <recommendedName>
        <fullName evidence="1">AraC effector-binding domain-containing protein</fullName>
    </recommendedName>
</protein>
<comment type="caution">
    <text evidence="2">The sequence shown here is derived from an EMBL/GenBank/DDBJ whole genome shotgun (WGS) entry which is preliminary data.</text>
</comment>
<dbReference type="Gene3D" id="3.20.80.10">
    <property type="entry name" value="Regulatory factor, effector binding domain"/>
    <property type="match status" value="1"/>
</dbReference>
<accession>A0A644WEI0</accession>
<dbReference type="InterPro" id="IPR010499">
    <property type="entry name" value="AraC_E-bd"/>
</dbReference>
<dbReference type="InterPro" id="IPR029442">
    <property type="entry name" value="GyrI-like"/>
</dbReference>
<gene>
    <name evidence="2" type="ORF">SDC9_48485</name>
</gene>
<dbReference type="SMART" id="SM00871">
    <property type="entry name" value="AraC_E_bind"/>
    <property type="match status" value="1"/>
</dbReference>